<dbReference type="PROSITE" id="PS51128">
    <property type="entry name" value="ZF_DKSA_2"/>
    <property type="match status" value="1"/>
</dbReference>
<evidence type="ECO:0000259" key="6">
    <source>
        <dbReference type="Pfam" id="PF01258"/>
    </source>
</evidence>
<dbReference type="Proteomes" id="UP000718281">
    <property type="component" value="Unassembled WGS sequence"/>
</dbReference>
<dbReference type="PANTHER" id="PTHR33823">
    <property type="entry name" value="RNA POLYMERASE-BINDING TRANSCRIPTION FACTOR DKSA-RELATED"/>
    <property type="match status" value="1"/>
</dbReference>
<evidence type="ECO:0000256" key="5">
    <source>
        <dbReference type="SAM" id="Coils"/>
    </source>
</evidence>
<evidence type="ECO:0000313" key="7">
    <source>
        <dbReference type="EMBL" id="MBK6299703.1"/>
    </source>
</evidence>
<evidence type="ECO:0000256" key="3">
    <source>
        <dbReference type="ARBA" id="ARBA00022833"/>
    </source>
</evidence>
<dbReference type="Gene3D" id="1.20.120.910">
    <property type="entry name" value="DksA, coiled-coil domain"/>
    <property type="match status" value="1"/>
</dbReference>
<keyword evidence="2" id="KW-0863">Zinc-finger</keyword>
<sequence length="127" mass="14115">MPRRDPSPDPRPEIAGVVALLREDRESLMARIAELSADMDALFEASRDSNADDEHDPEGQTIAYERSQLAAITAQTRDRLDEVEAALERVSDGTYGRCEVCGEPIPLARLEARPAARTCVRHAETRR</sequence>
<keyword evidence="5" id="KW-0175">Coiled coil</keyword>
<dbReference type="SUPFAM" id="SSF109635">
    <property type="entry name" value="DnaK suppressor protein DksA, alpha-hairpin domain"/>
    <property type="match status" value="1"/>
</dbReference>
<evidence type="ECO:0000256" key="2">
    <source>
        <dbReference type="ARBA" id="ARBA00022771"/>
    </source>
</evidence>
<proteinExistence type="predicted"/>
<dbReference type="PANTHER" id="PTHR33823:SF4">
    <property type="entry name" value="GENERAL STRESS PROTEIN 16O"/>
    <property type="match status" value="1"/>
</dbReference>
<dbReference type="InterPro" id="IPR037187">
    <property type="entry name" value="DnaK_N"/>
</dbReference>
<evidence type="ECO:0000313" key="8">
    <source>
        <dbReference type="Proteomes" id="UP000718281"/>
    </source>
</evidence>
<dbReference type="SUPFAM" id="SSF57716">
    <property type="entry name" value="Glucocorticoid receptor-like (DNA-binding domain)"/>
    <property type="match status" value="1"/>
</dbReference>
<dbReference type="Pfam" id="PF01258">
    <property type="entry name" value="zf-dskA_traR"/>
    <property type="match status" value="1"/>
</dbReference>
<feature type="domain" description="Zinc finger DksA/TraR C4-type" evidence="6">
    <location>
        <begin position="93"/>
        <end position="120"/>
    </location>
</feature>
<dbReference type="InterPro" id="IPR000962">
    <property type="entry name" value="Znf_DskA_TraR"/>
</dbReference>
<dbReference type="GO" id="GO:0008270">
    <property type="term" value="F:zinc ion binding"/>
    <property type="evidence" value="ECO:0007669"/>
    <property type="project" value="UniProtKB-KW"/>
</dbReference>
<evidence type="ECO:0000256" key="4">
    <source>
        <dbReference type="PROSITE-ProRule" id="PRU00510"/>
    </source>
</evidence>
<gene>
    <name evidence="7" type="ORF">IPF40_01145</name>
</gene>
<evidence type="ECO:0000256" key="1">
    <source>
        <dbReference type="ARBA" id="ARBA00022723"/>
    </source>
</evidence>
<keyword evidence="3" id="KW-0862">Zinc</keyword>
<organism evidence="7 8">
    <name type="scientific">Candidatus Phosphoribacter hodrii</name>
    <dbReference type="NCBI Taxonomy" id="2953743"/>
    <lineage>
        <taxon>Bacteria</taxon>
        <taxon>Bacillati</taxon>
        <taxon>Actinomycetota</taxon>
        <taxon>Actinomycetes</taxon>
        <taxon>Micrococcales</taxon>
        <taxon>Dermatophilaceae</taxon>
        <taxon>Candidatus Phosphoribacter</taxon>
    </lineage>
</organism>
<dbReference type="AlphaFoldDB" id="A0A935CC95"/>
<feature type="zinc finger region" description="dksA C4-type" evidence="4">
    <location>
        <begin position="98"/>
        <end position="122"/>
    </location>
</feature>
<accession>A0A935CC95</accession>
<comment type="caution">
    <text evidence="7">The sequence shown here is derived from an EMBL/GenBank/DDBJ whole genome shotgun (WGS) entry which is preliminary data.</text>
</comment>
<reference evidence="7 8" key="1">
    <citation type="submission" date="2020-10" db="EMBL/GenBank/DDBJ databases">
        <title>Connecting structure to function with the recovery of over 1000 high-quality activated sludge metagenome-assembled genomes encoding full-length rRNA genes using long-read sequencing.</title>
        <authorList>
            <person name="Singleton C.M."/>
            <person name="Petriglieri F."/>
            <person name="Kristensen J.M."/>
            <person name="Kirkegaard R.H."/>
            <person name="Michaelsen T.Y."/>
            <person name="Andersen M.H."/>
            <person name="Karst S.M."/>
            <person name="Dueholm M.S."/>
            <person name="Nielsen P.H."/>
            <person name="Albertsen M."/>
        </authorList>
    </citation>
    <scope>NUCLEOTIDE SEQUENCE [LARGE SCALE GENOMIC DNA]</scope>
    <source>
        <strain evidence="7">AalE_18-Q3-R2-46_BAT3C.188</strain>
    </source>
</reference>
<protein>
    <submittedName>
        <fullName evidence="7">TraR/DksA C4-type zinc finger protein</fullName>
    </submittedName>
</protein>
<dbReference type="EMBL" id="JADIXZ010000001">
    <property type="protein sequence ID" value="MBK6299703.1"/>
    <property type="molecule type" value="Genomic_DNA"/>
</dbReference>
<name>A0A935CC95_9MICO</name>
<feature type="coiled-coil region" evidence="5">
    <location>
        <begin position="18"/>
        <end position="45"/>
    </location>
</feature>
<keyword evidence="1" id="KW-0479">Metal-binding</keyword>